<comment type="subcellular location">
    <subcellularLocation>
        <location evidence="1">Cell membrane</location>
        <topology evidence="1">Multi-pass membrane protein</topology>
    </subcellularLocation>
</comment>
<comment type="caution">
    <text evidence="9">The sequence shown here is derived from an EMBL/GenBank/DDBJ whole genome shotgun (WGS) entry which is preliminary data.</text>
</comment>
<evidence type="ECO:0000256" key="4">
    <source>
        <dbReference type="ARBA" id="ARBA00022692"/>
    </source>
</evidence>
<dbReference type="EMBL" id="JADOUE010000001">
    <property type="protein sequence ID" value="MBG6122522.1"/>
    <property type="molecule type" value="Genomic_DNA"/>
</dbReference>
<evidence type="ECO:0000256" key="7">
    <source>
        <dbReference type="SAM" id="Phobius"/>
    </source>
</evidence>
<accession>A0A931DY65</accession>
<keyword evidence="10" id="KW-1185">Reference proteome</keyword>
<dbReference type="InterPro" id="IPR051311">
    <property type="entry name" value="DedA_domain"/>
</dbReference>
<keyword evidence="5 7" id="KW-1133">Transmembrane helix</keyword>
<evidence type="ECO:0000259" key="8">
    <source>
        <dbReference type="Pfam" id="PF09335"/>
    </source>
</evidence>
<dbReference type="InterPro" id="IPR032816">
    <property type="entry name" value="VTT_dom"/>
</dbReference>
<feature type="transmembrane region" description="Helical" evidence="7">
    <location>
        <begin position="137"/>
        <end position="163"/>
    </location>
</feature>
<proteinExistence type="inferred from homology"/>
<dbReference type="RefSeq" id="WP_196824901.1">
    <property type="nucleotide sequence ID" value="NZ_CP046980.1"/>
</dbReference>
<feature type="transmembrane region" description="Helical" evidence="7">
    <location>
        <begin position="169"/>
        <end position="188"/>
    </location>
</feature>
<organism evidence="9 10">
    <name type="scientific">Corynebacterium aquatimens</name>
    <dbReference type="NCBI Taxonomy" id="1190508"/>
    <lineage>
        <taxon>Bacteria</taxon>
        <taxon>Bacillati</taxon>
        <taxon>Actinomycetota</taxon>
        <taxon>Actinomycetes</taxon>
        <taxon>Mycobacteriales</taxon>
        <taxon>Corynebacteriaceae</taxon>
        <taxon>Corynebacterium</taxon>
    </lineage>
</organism>
<name>A0A931DY65_9CORY</name>
<keyword evidence="6 7" id="KW-0472">Membrane</keyword>
<keyword evidence="4 7" id="KW-0812">Transmembrane</keyword>
<dbReference type="Pfam" id="PF09335">
    <property type="entry name" value="VTT_dom"/>
    <property type="match status" value="1"/>
</dbReference>
<dbReference type="Proteomes" id="UP000658613">
    <property type="component" value="Unassembled WGS sequence"/>
</dbReference>
<gene>
    <name evidence="9" type="ORF">IW254_001491</name>
</gene>
<comment type="similarity">
    <text evidence="2">Belongs to the DedA family.</text>
</comment>
<evidence type="ECO:0000256" key="6">
    <source>
        <dbReference type="ARBA" id="ARBA00023136"/>
    </source>
</evidence>
<dbReference type="GO" id="GO:0005886">
    <property type="term" value="C:plasma membrane"/>
    <property type="evidence" value="ECO:0007669"/>
    <property type="project" value="UniProtKB-SubCell"/>
</dbReference>
<reference evidence="9" key="1">
    <citation type="submission" date="2020-11" db="EMBL/GenBank/DDBJ databases">
        <title>Sequencing the genomes of 1000 actinobacteria strains.</title>
        <authorList>
            <person name="Klenk H.-P."/>
        </authorList>
    </citation>
    <scope>NUCLEOTIDE SEQUENCE</scope>
    <source>
        <strain evidence="9">DSM 45632</strain>
    </source>
</reference>
<protein>
    <submittedName>
        <fullName evidence="9">Membrane protein DedA with SNARE-associated domain</fullName>
    </submittedName>
</protein>
<evidence type="ECO:0000313" key="10">
    <source>
        <dbReference type="Proteomes" id="UP000658613"/>
    </source>
</evidence>
<evidence type="ECO:0000313" key="9">
    <source>
        <dbReference type="EMBL" id="MBG6122522.1"/>
    </source>
</evidence>
<dbReference type="PANTHER" id="PTHR42709:SF6">
    <property type="entry name" value="UNDECAPRENYL PHOSPHATE TRANSPORTER A"/>
    <property type="match status" value="1"/>
</dbReference>
<feature type="transmembrane region" description="Helical" evidence="7">
    <location>
        <begin position="57"/>
        <end position="78"/>
    </location>
</feature>
<evidence type="ECO:0000256" key="2">
    <source>
        <dbReference type="ARBA" id="ARBA00010792"/>
    </source>
</evidence>
<evidence type="ECO:0000256" key="1">
    <source>
        <dbReference type="ARBA" id="ARBA00004651"/>
    </source>
</evidence>
<keyword evidence="3" id="KW-1003">Cell membrane</keyword>
<evidence type="ECO:0000256" key="5">
    <source>
        <dbReference type="ARBA" id="ARBA00022989"/>
    </source>
</evidence>
<sequence>MIDSLISFLEELMVQPIFYPLLGLLITIDALCPLVPSETVINLAGAFSGSRGVPNPWVLIGAVTAGAIIGDNLCYMLGSRLIGVVNRLDPESKAGKAMEWVRVNMNQRAGVTIIVARFLPWARWIATIALGSVRYNWFLFFFYDTIGVLLWASIGVGVGYLGGTLFADYPLLAMAIGVTLGGLVGWGIQKAQQAFFEWNDVRRGVSAL</sequence>
<dbReference type="AlphaFoldDB" id="A0A931DY65"/>
<evidence type="ECO:0000256" key="3">
    <source>
        <dbReference type="ARBA" id="ARBA00022475"/>
    </source>
</evidence>
<feature type="domain" description="VTT" evidence="8">
    <location>
        <begin position="35"/>
        <end position="160"/>
    </location>
</feature>
<dbReference type="PANTHER" id="PTHR42709">
    <property type="entry name" value="ALKALINE PHOSPHATASE LIKE PROTEIN"/>
    <property type="match status" value="1"/>
</dbReference>